<dbReference type="EMBL" id="BAAABZ010000102">
    <property type="protein sequence ID" value="GAA0575434.1"/>
    <property type="molecule type" value="Genomic_DNA"/>
</dbReference>
<sequence length="300" mass="31710">MGDLFDADDDAGTARLGTGLMGGGLPAIHQQAAVVIKAPVGTTLASIPSPQPPAGDDELTEEEEVAFEACKAGMDNLHNAFWIAGKALETMKTGSLHRKSGIPNFADFVWNNWAISESQAQRLMGEWRIGEALAGLGWSPRESQVRELVDVANQSGPKAAVAVYDAVARTGQRVTARALKQVVQSLPPIPRDASSGDVGQLVRTVIQGQSSDGTIKGSVNSPIGESAAENSSSDNGTAEPEDIRRLRSGLAQVQNVAKSINRPTVQRALSSDAETAEQLLKELDQVLDKVKRAVRRPSSG</sequence>
<reference evidence="2 3" key="1">
    <citation type="journal article" date="2019" name="Int. J. Syst. Evol. Microbiol.">
        <title>The Global Catalogue of Microorganisms (GCM) 10K type strain sequencing project: providing services to taxonomists for standard genome sequencing and annotation.</title>
        <authorList>
            <consortium name="The Broad Institute Genomics Platform"/>
            <consortium name="The Broad Institute Genome Sequencing Center for Infectious Disease"/>
            <person name="Wu L."/>
            <person name="Ma J."/>
        </authorList>
    </citation>
    <scope>NUCLEOTIDE SEQUENCE [LARGE SCALE GENOMIC DNA]</scope>
    <source>
        <strain evidence="2 3">JCM 5052</strain>
    </source>
</reference>
<gene>
    <name evidence="2" type="ORF">GCM10010390_92980</name>
</gene>
<feature type="compositionally biased region" description="Polar residues" evidence="1">
    <location>
        <begin position="211"/>
        <end position="236"/>
    </location>
</feature>
<evidence type="ECO:0000313" key="3">
    <source>
        <dbReference type="Proteomes" id="UP001501576"/>
    </source>
</evidence>
<dbReference type="Proteomes" id="UP001501576">
    <property type="component" value="Unassembled WGS sequence"/>
</dbReference>
<feature type="region of interest" description="Disordered" evidence="1">
    <location>
        <begin position="211"/>
        <end position="241"/>
    </location>
</feature>
<comment type="caution">
    <text evidence="2">The sequence shown here is derived from an EMBL/GenBank/DDBJ whole genome shotgun (WGS) entry which is preliminary data.</text>
</comment>
<dbReference type="RefSeq" id="WP_346161817.1">
    <property type="nucleotide sequence ID" value="NZ_BAAABZ010000102.1"/>
</dbReference>
<name>A0ABN1EVH5_9ACTN</name>
<proteinExistence type="predicted"/>
<evidence type="ECO:0000256" key="1">
    <source>
        <dbReference type="SAM" id="MobiDB-lite"/>
    </source>
</evidence>
<protein>
    <submittedName>
        <fullName evidence="2">Uncharacterized protein</fullName>
    </submittedName>
</protein>
<organism evidence="2 3">
    <name type="scientific">Streptomyces mordarskii</name>
    <dbReference type="NCBI Taxonomy" id="1226758"/>
    <lineage>
        <taxon>Bacteria</taxon>
        <taxon>Bacillati</taxon>
        <taxon>Actinomycetota</taxon>
        <taxon>Actinomycetes</taxon>
        <taxon>Kitasatosporales</taxon>
        <taxon>Streptomycetaceae</taxon>
        <taxon>Streptomyces</taxon>
    </lineage>
</organism>
<keyword evidence="3" id="KW-1185">Reference proteome</keyword>
<evidence type="ECO:0000313" key="2">
    <source>
        <dbReference type="EMBL" id="GAA0575434.1"/>
    </source>
</evidence>
<accession>A0ABN1EVH5</accession>